<comment type="caution">
    <text evidence="3">The sequence shown here is derived from an EMBL/GenBank/DDBJ whole genome shotgun (WGS) entry which is preliminary data.</text>
</comment>
<evidence type="ECO:0000259" key="2">
    <source>
        <dbReference type="Pfam" id="PF14303"/>
    </source>
</evidence>
<feature type="region of interest" description="Disordered" evidence="1">
    <location>
        <begin position="206"/>
        <end position="258"/>
    </location>
</feature>
<dbReference type="Proteomes" id="UP000324897">
    <property type="component" value="Chromosome 4"/>
</dbReference>
<protein>
    <recommendedName>
        <fullName evidence="2">No apical meristem-associated C-terminal domain-containing protein</fullName>
    </recommendedName>
</protein>
<dbReference type="OrthoDB" id="663059at2759"/>
<evidence type="ECO:0000313" key="3">
    <source>
        <dbReference type="EMBL" id="TVU37520.1"/>
    </source>
</evidence>
<organism evidence="3 4">
    <name type="scientific">Eragrostis curvula</name>
    <name type="common">weeping love grass</name>
    <dbReference type="NCBI Taxonomy" id="38414"/>
    <lineage>
        <taxon>Eukaryota</taxon>
        <taxon>Viridiplantae</taxon>
        <taxon>Streptophyta</taxon>
        <taxon>Embryophyta</taxon>
        <taxon>Tracheophyta</taxon>
        <taxon>Spermatophyta</taxon>
        <taxon>Magnoliopsida</taxon>
        <taxon>Liliopsida</taxon>
        <taxon>Poales</taxon>
        <taxon>Poaceae</taxon>
        <taxon>PACMAD clade</taxon>
        <taxon>Chloridoideae</taxon>
        <taxon>Eragrostideae</taxon>
        <taxon>Eragrostidinae</taxon>
        <taxon>Eragrostis</taxon>
    </lineage>
</organism>
<accession>A0A5J9VQZ7</accession>
<reference evidence="3 4" key="1">
    <citation type="journal article" date="2019" name="Sci. Rep.">
        <title>A high-quality genome of Eragrostis curvula grass provides insights into Poaceae evolution and supports new strategies to enhance forage quality.</title>
        <authorList>
            <person name="Carballo J."/>
            <person name="Santos B.A.C.M."/>
            <person name="Zappacosta D."/>
            <person name="Garbus I."/>
            <person name="Selva J.P."/>
            <person name="Gallo C.A."/>
            <person name="Diaz A."/>
            <person name="Albertini E."/>
            <person name="Caccamo M."/>
            <person name="Echenique V."/>
        </authorList>
    </citation>
    <scope>NUCLEOTIDE SEQUENCE [LARGE SCALE GENOMIC DNA]</scope>
    <source>
        <strain evidence="4">cv. Victoria</strain>
        <tissue evidence="3">Leaf</tissue>
    </source>
</reference>
<dbReference type="Gramene" id="TVU37520">
    <property type="protein sequence ID" value="TVU37520"/>
    <property type="gene ID" value="EJB05_10836"/>
</dbReference>
<feature type="region of interest" description="Disordered" evidence="1">
    <location>
        <begin position="1"/>
        <end position="22"/>
    </location>
</feature>
<keyword evidence="4" id="KW-1185">Reference proteome</keyword>
<feature type="compositionally biased region" description="Polar residues" evidence="1">
    <location>
        <begin position="206"/>
        <end position="219"/>
    </location>
</feature>
<dbReference type="PANTHER" id="PTHR45125">
    <property type="entry name" value="F21J9.4-RELATED"/>
    <property type="match status" value="1"/>
</dbReference>
<dbReference type="PANTHER" id="PTHR45125:SF40">
    <property type="entry name" value="OS06G0117800 PROTEIN"/>
    <property type="match status" value="1"/>
</dbReference>
<feature type="domain" description="No apical meristem-associated C-terminal" evidence="2">
    <location>
        <begin position="179"/>
        <end position="363"/>
    </location>
</feature>
<sequence>MDNQSPICGGQHSLEQPYYAPDQWPYQKQSSMEPLEHEQSQQVNYVMGAQVYREDVDIVPPPTTRKAKEKKVSHRGGGFSKEEDEVLCSAFLNVGKDPITGANQTRGGYYKRMHDYYNTFKPEGSNRSQLAIQNRWGTIQRSVSKFCGFKSAVDRRNESGKNEQDRIDDAVKVYEAREAFHFMHCWKMLRNEAKWNDKLLELNNNSAGTGAEGSSQGNSGHAALLEGDNENSMPARPEGRDSAKRKRVTDTSSSNTAAEVLQRIHDNREKCQQKEDEQMVQILTRKDEKLSIQREFLELKNQEREDKNQEREENLVLRKQEAENVAKQAEAQLLSVESQIMAVDVDKVAPHLKNYYIGMQLQIAERRGFASSAPNGSDRH</sequence>
<evidence type="ECO:0000313" key="4">
    <source>
        <dbReference type="Proteomes" id="UP000324897"/>
    </source>
</evidence>
<dbReference type="AlphaFoldDB" id="A0A5J9VQZ7"/>
<dbReference type="InterPro" id="IPR029466">
    <property type="entry name" value="NAM-associated_C"/>
</dbReference>
<gene>
    <name evidence="3" type="ORF">EJB05_10836</name>
</gene>
<proteinExistence type="predicted"/>
<dbReference type="EMBL" id="RWGY01000007">
    <property type="protein sequence ID" value="TVU37520.1"/>
    <property type="molecule type" value="Genomic_DNA"/>
</dbReference>
<evidence type="ECO:0000256" key="1">
    <source>
        <dbReference type="SAM" id="MobiDB-lite"/>
    </source>
</evidence>
<name>A0A5J9VQZ7_9POAL</name>
<dbReference type="Pfam" id="PF14303">
    <property type="entry name" value="NAM-associated"/>
    <property type="match status" value="1"/>
</dbReference>